<evidence type="ECO:0000313" key="2">
    <source>
        <dbReference type="EMBL" id="EWG51120.1"/>
    </source>
</evidence>
<accession>W7MTV4</accession>
<protein>
    <recommendedName>
        <fullName evidence="1">WIF domain-containing protein</fullName>
    </recommendedName>
</protein>
<sequence length="118" mass="13494">MSPGPEFHFLPQSRNLLTSVAVISFITHFGYLRLPLKGLLPVLEKDYKWKAWAFKSINVTPAEFEMDLSATPFSLDQRYLAPGDETFSTYWVPVDQHVAAFTWRALGKMAIIDRVLEC</sequence>
<dbReference type="KEGG" id="fvr:FVEG_10209"/>
<evidence type="ECO:0000313" key="3">
    <source>
        <dbReference type="Proteomes" id="UP000009096"/>
    </source>
</evidence>
<name>W7MTV4_GIBM7</name>
<dbReference type="AlphaFoldDB" id="W7MTV4"/>
<dbReference type="GeneID" id="30067811"/>
<dbReference type="HOGENOM" id="CLU_2073363_0_0_1"/>
<evidence type="ECO:0000259" key="1">
    <source>
        <dbReference type="PROSITE" id="PS50814"/>
    </source>
</evidence>
<gene>
    <name evidence="2" type="ORF">FVEG_10209</name>
</gene>
<dbReference type="InterPro" id="IPR003306">
    <property type="entry name" value="WIF"/>
</dbReference>
<reference evidence="2 3" key="1">
    <citation type="journal article" date="2010" name="Nature">
        <title>Comparative genomics reveals mobile pathogenicity chromosomes in Fusarium.</title>
        <authorList>
            <person name="Ma L.J."/>
            <person name="van der Does H.C."/>
            <person name="Borkovich K.A."/>
            <person name="Coleman J.J."/>
            <person name="Daboussi M.J."/>
            <person name="Di Pietro A."/>
            <person name="Dufresne M."/>
            <person name="Freitag M."/>
            <person name="Grabherr M."/>
            <person name="Henrissat B."/>
            <person name="Houterman P.M."/>
            <person name="Kang S."/>
            <person name="Shim W.B."/>
            <person name="Woloshuk C."/>
            <person name="Xie X."/>
            <person name="Xu J.R."/>
            <person name="Antoniw J."/>
            <person name="Baker S.E."/>
            <person name="Bluhm B.H."/>
            <person name="Breakspear A."/>
            <person name="Brown D.W."/>
            <person name="Butchko R.A."/>
            <person name="Chapman S."/>
            <person name="Coulson R."/>
            <person name="Coutinho P.M."/>
            <person name="Danchin E.G."/>
            <person name="Diener A."/>
            <person name="Gale L.R."/>
            <person name="Gardiner D.M."/>
            <person name="Goff S."/>
            <person name="Hammond-Kosack K.E."/>
            <person name="Hilburn K."/>
            <person name="Hua-Van A."/>
            <person name="Jonkers W."/>
            <person name="Kazan K."/>
            <person name="Kodira C.D."/>
            <person name="Koehrsen M."/>
            <person name="Kumar L."/>
            <person name="Lee Y.H."/>
            <person name="Li L."/>
            <person name="Manners J.M."/>
            <person name="Miranda-Saavedra D."/>
            <person name="Mukherjee M."/>
            <person name="Park G."/>
            <person name="Park J."/>
            <person name="Park S.Y."/>
            <person name="Proctor R.H."/>
            <person name="Regev A."/>
            <person name="Ruiz-Roldan M.C."/>
            <person name="Sain D."/>
            <person name="Sakthikumar S."/>
            <person name="Sykes S."/>
            <person name="Schwartz D.C."/>
            <person name="Turgeon B.G."/>
            <person name="Wapinski I."/>
            <person name="Yoder O."/>
            <person name="Young S."/>
            <person name="Zeng Q."/>
            <person name="Zhou S."/>
            <person name="Galagan J."/>
            <person name="Cuomo C.A."/>
            <person name="Kistler H.C."/>
            <person name="Rep M."/>
        </authorList>
    </citation>
    <scope>NUCLEOTIDE SEQUENCE [LARGE SCALE GENOMIC DNA]</scope>
    <source>
        <strain evidence="3">M3125 / FGSC 7600</strain>
    </source>
</reference>
<dbReference type="VEuPathDB" id="FungiDB:FVEG_10209"/>
<keyword evidence="3" id="KW-1185">Reference proteome</keyword>
<dbReference type="EMBL" id="CM000586">
    <property type="protein sequence ID" value="EWG51120.1"/>
    <property type="molecule type" value="Genomic_DNA"/>
</dbReference>
<dbReference type="RefSeq" id="XP_018757311.1">
    <property type="nucleotide sequence ID" value="XM_018899268.1"/>
</dbReference>
<organism evidence="2 3">
    <name type="scientific">Gibberella moniliformis (strain M3125 / FGSC 7600)</name>
    <name type="common">Maize ear and stalk rot fungus</name>
    <name type="synonym">Fusarium verticillioides</name>
    <dbReference type="NCBI Taxonomy" id="334819"/>
    <lineage>
        <taxon>Eukaryota</taxon>
        <taxon>Fungi</taxon>
        <taxon>Dikarya</taxon>
        <taxon>Ascomycota</taxon>
        <taxon>Pezizomycotina</taxon>
        <taxon>Sordariomycetes</taxon>
        <taxon>Hypocreomycetidae</taxon>
        <taxon>Hypocreales</taxon>
        <taxon>Nectriaceae</taxon>
        <taxon>Fusarium</taxon>
        <taxon>Fusarium fujikuroi species complex</taxon>
    </lineage>
</organism>
<proteinExistence type="predicted"/>
<dbReference type="Proteomes" id="UP000009096">
    <property type="component" value="Chromosome 9"/>
</dbReference>
<dbReference type="EMBL" id="DS022255">
    <property type="protein sequence ID" value="EWG51120.1"/>
    <property type="molecule type" value="Genomic_DNA"/>
</dbReference>
<feature type="domain" description="WIF" evidence="1">
    <location>
        <begin position="55"/>
        <end position="118"/>
    </location>
</feature>
<dbReference type="PROSITE" id="PS50814">
    <property type="entry name" value="WIF"/>
    <property type="match status" value="1"/>
</dbReference>